<evidence type="ECO:0000313" key="1">
    <source>
        <dbReference type="EMBL" id="CAG8742600.1"/>
    </source>
</evidence>
<feature type="non-terminal residue" evidence="1">
    <location>
        <position position="1"/>
    </location>
</feature>
<feature type="non-terminal residue" evidence="1">
    <location>
        <position position="54"/>
    </location>
</feature>
<protein>
    <submittedName>
        <fullName evidence="1">13602_t:CDS:1</fullName>
    </submittedName>
</protein>
<name>A0ACA9Q9U5_9GLOM</name>
<dbReference type="Proteomes" id="UP000789366">
    <property type="component" value="Unassembled WGS sequence"/>
</dbReference>
<accession>A0ACA9Q9U5</accession>
<sequence length="54" mass="5833">ESSKEINEKEINKYSGACGISPDLVCFYDVPLTAPTRYECIGTCGYSVSGCGEF</sequence>
<comment type="caution">
    <text evidence="1">The sequence shown here is derived from an EMBL/GenBank/DDBJ whole genome shotgun (WGS) entry which is preliminary data.</text>
</comment>
<gene>
    <name evidence="1" type="ORF">SPELUC_LOCUS13918</name>
</gene>
<keyword evidence="2" id="KW-1185">Reference proteome</keyword>
<proteinExistence type="predicted"/>
<reference evidence="1" key="1">
    <citation type="submission" date="2021-06" db="EMBL/GenBank/DDBJ databases">
        <authorList>
            <person name="Kallberg Y."/>
            <person name="Tangrot J."/>
            <person name="Rosling A."/>
        </authorList>
    </citation>
    <scope>NUCLEOTIDE SEQUENCE</scope>
    <source>
        <strain evidence="1">28 12/20/2015</strain>
    </source>
</reference>
<evidence type="ECO:0000313" key="2">
    <source>
        <dbReference type="Proteomes" id="UP000789366"/>
    </source>
</evidence>
<organism evidence="1 2">
    <name type="scientific">Cetraspora pellucida</name>
    <dbReference type="NCBI Taxonomy" id="1433469"/>
    <lineage>
        <taxon>Eukaryota</taxon>
        <taxon>Fungi</taxon>
        <taxon>Fungi incertae sedis</taxon>
        <taxon>Mucoromycota</taxon>
        <taxon>Glomeromycotina</taxon>
        <taxon>Glomeromycetes</taxon>
        <taxon>Diversisporales</taxon>
        <taxon>Gigasporaceae</taxon>
        <taxon>Cetraspora</taxon>
    </lineage>
</organism>
<dbReference type="EMBL" id="CAJVPW010038660">
    <property type="protein sequence ID" value="CAG8742600.1"/>
    <property type="molecule type" value="Genomic_DNA"/>
</dbReference>